<feature type="compositionally biased region" description="Basic and acidic residues" evidence="1">
    <location>
        <begin position="29"/>
        <end position="40"/>
    </location>
</feature>
<keyword evidence="3" id="KW-1185">Reference proteome</keyword>
<evidence type="ECO:0000313" key="2">
    <source>
        <dbReference type="EMBL" id="KAK9126061.1"/>
    </source>
</evidence>
<reference evidence="2 3" key="1">
    <citation type="submission" date="2024-01" db="EMBL/GenBank/DDBJ databases">
        <title>Genome assemblies of Stephania.</title>
        <authorList>
            <person name="Yang L."/>
        </authorList>
    </citation>
    <scope>NUCLEOTIDE SEQUENCE [LARGE SCALE GENOMIC DNA]</scope>
    <source>
        <strain evidence="2">JXDWG</strain>
        <tissue evidence="2">Leaf</tissue>
    </source>
</reference>
<feature type="compositionally biased region" description="Basic and acidic residues" evidence="1">
    <location>
        <begin position="54"/>
        <end position="69"/>
    </location>
</feature>
<gene>
    <name evidence="2" type="ORF">Scep_014907</name>
</gene>
<dbReference type="EMBL" id="JBBNAG010000006">
    <property type="protein sequence ID" value="KAK9126061.1"/>
    <property type="molecule type" value="Genomic_DNA"/>
</dbReference>
<protein>
    <submittedName>
        <fullName evidence="2">Uncharacterized protein</fullName>
    </submittedName>
</protein>
<proteinExistence type="predicted"/>
<evidence type="ECO:0000313" key="3">
    <source>
        <dbReference type="Proteomes" id="UP001419268"/>
    </source>
</evidence>
<organism evidence="2 3">
    <name type="scientific">Stephania cephalantha</name>
    <dbReference type="NCBI Taxonomy" id="152367"/>
    <lineage>
        <taxon>Eukaryota</taxon>
        <taxon>Viridiplantae</taxon>
        <taxon>Streptophyta</taxon>
        <taxon>Embryophyta</taxon>
        <taxon>Tracheophyta</taxon>
        <taxon>Spermatophyta</taxon>
        <taxon>Magnoliopsida</taxon>
        <taxon>Ranunculales</taxon>
        <taxon>Menispermaceae</taxon>
        <taxon>Menispermoideae</taxon>
        <taxon>Cissampelideae</taxon>
        <taxon>Stephania</taxon>
    </lineage>
</organism>
<feature type="region of interest" description="Disordered" evidence="1">
    <location>
        <begin position="29"/>
        <end position="96"/>
    </location>
</feature>
<comment type="caution">
    <text evidence="2">The sequence shown here is derived from an EMBL/GenBank/DDBJ whole genome shotgun (WGS) entry which is preliminary data.</text>
</comment>
<accession>A0AAP0J4R2</accession>
<dbReference type="Proteomes" id="UP001419268">
    <property type="component" value="Unassembled WGS sequence"/>
</dbReference>
<sequence>MKLGRRQCRCASHGVADEETRGRVKDIYMRRPAAADEESRGGAMLGPMASACEQRAESRKERGGGERRAATFTRAEQRRRREKSAQRRSDRGVAGVGVRRVADNDVDDSGRRRRRRWRGLCGAGEGFRSGALGREGTRTMVFSILPFLCCDRSATDQVCR</sequence>
<evidence type="ECO:0000256" key="1">
    <source>
        <dbReference type="SAM" id="MobiDB-lite"/>
    </source>
</evidence>
<dbReference type="AlphaFoldDB" id="A0AAP0J4R2"/>
<name>A0AAP0J4R2_9MAGN</name>